<gene>
    <name evidence="1" type="ORF">JHE00_23400</name>
</gene>
<dbReference type="Pfam" id="PF05960">
    <property type="entry name" value="DUF885"/>
    <property type="match status" value="1"/>
</dbReference>
<dbReference type="InterPro" id="IPR010281">
    <property type="entry name" value="DUF885"/>
</dbReference>
<dbReference type="PANTHER" id="PTHR33361:SF2">
    <property type="entry name" value="DUF885 DOMAIN-CONTAINING PROTEIN"/>
    <property type="match status" value="1"/>
</dbReference>
<evidence type="ECO:0000313" key="2">
    <source>
        <dbReference type="Proteomes" id="UP000635245"/>
    </source>
</evidence>
<dbReference type="EMBL" id="JAENJH010000006">
    <property type="protein sequence ID" value="MBK1787279.1"/>
    <property type="molecule type" value="Genomic_DNA"/>
</dbReference>
<name>A0A934QXD9_9PSEU</name>
<evidence type="ECO:0000313" key="1">
    <source>
        <dbReference type="EMBL" id="MBK1787279.1"/>
    </source>
</evidence>
<organism evidence="1 2">
    <name type="scientific">Prauserella cavernicola</name>
    <dbReference type="NCBI Taxonomy" id="2800127"/>
    <lineage>
        <taxon>Bacteria</taxon>
        <taxon>Bacillati</taxon>
        <taxon>Actinomycetota</taxon>
        <taxon>Actinomycetes</taxon>
        <taxon>Pseudonocardiales</taxon>
        <taxon>Pseudonocardiaceae</taxon>
        <taxon>Prauserella</taxon>
    </lineage>
</organism>
<reference evidence="1" key="1">
    <citation type="submission" date="2020-12" db="EMBL/GenBank/DDBJ databases">
        <title>Prauserella sp. ASG 168, a novel actinomycete isolated from cave rock.</title>
        <authorList>
            <person name="Suriyachadkun C."/>
        </authorList>
    </citation>
    <scope>NUCLEOTIDE SEQUENCE</scope>
    <source>
        <strain evidence="1">ASG 168</strain>
    </source>
</reference>
<comment type="caution">
    <text evidence="1">The sequence shown here is derived from an EMBL/GenBank/DDBJ whole genome shotgun (WGS) entry which is preliminary data.</text>
</comment>
<dbReference type="PANTHER" id="PTHR33361">
    <property type="entry name" value="GLR0591 PROTEIN"/>
    <property type="match status" value="1"/>
</dbReference>
<accession>A0A934QXD9</accession>
<keyword evidence="2" id="KW-1185">Reference proteome</keyword>
<dbReference type="RefSeq" id="WP_200321721.1">
    <property type="nucleotide sequence ID" value="NZ_JAENJH010000006.1"/>
</dbReference>
<proteinExistence type="predicted"/>
<sequence>MSDDQSTIDAKAGPVDRLGQEYFELFVSAHPFTATTFGVPGHDAEVPDVSAEAQAELGRRMASIRDRAAALSPERLDDTDRTSRALVMHDAQAVVNTVQARESEWQLGSLTGAASAVLGTVPKAVLTDARKAADYAERCARLPSYVEASAEALRRGMGDGLVASRRLVESTIATIDGYLGAATDVDPLLTPLEQVEDAAVRERVRDAVTGGVRPAMARLRDVLRAELLPVARPDEKCGVLHLPGGEDIYRRLVEQHTTTTRTPEDLHETGLRLAEQLREEFAELGGRVLGTSDFAEVTARLRDDEALRYASAEQIVTDARAALRRAEEAVPDWFGRRHRAPCEVDRMNSAEAETSVLGYYQPPAWDGSRPGRCWLNTSNPGSRARYECETLTFHETVPGHHLQFALAQELEELPAYRRFAYVTAYGEGWGLYTERLADEMGLYSSDLARFGMVSFDAWRAARLVVDTGLHSAGWSRRQAIDYLWESTALSMGNVVNEVDRYISMPGQALAYMTGRLEIARLRELAQSRLGSRFDITAFHDIVLGSGSIPLSQLADTVDRLLDGTAAPADTVIAD</sequence>
<dbReference type="Proteomes" id="UP000635245">
    <property type="component" value="Unassembled WGS sequence"/>
</dbReference>
<dbReference type="AlphaFoldDB" id="A0A934QXD9"/>
<protein>
    <submittedName>
        <fullName evidence="1">DUF885 domain-containing protein</fullName>
    </submittedName>
</protein>